<evidence type="ECO:0000256" key="4">
    <source>
        <dbReference type="ARBA" id="ARBA00022989"/>
    </source>
</evidence>
<comment type="caution">
    <text evidence="9">The sequence shown here is derived from an EMBL/GenBank/DDBJ whole genome shotgun (WGS) entry which is preliminary data.</text>
</comment>
<feature type="domain" description="Mechanosensitive ion channel MscS" evidence="8">
    <location>
        <begin position="101"/>
        <end position="167"/>
    </location>
</feature>
<evidence type="ECO:0000256" key="7">
    <source>
        <dbReference type="SAM" id="Phobius"/>
    </source>
</evidence>
<dbReference type="OrthoDB" id="11475at2157"/>
<evidence type="ECO:0000313" key="9">
    <source>
        <dbReference type="EMBL" id="GGN09735.1"/>
    </source>
</evidence>
<dbReference type="InterPro" id="IPR006685">
    <property type="entry name" value="MscS_channel_2nd"/>
</dbReference>
<keyword evidence="3 7" id="KW-0812">Transmembrane</keyword>
<dbReference type="InterPro" id="IPR045275">
    <property type="entry name" value="MscS_archaea/bacteria_type"/>
</dbReference>
<gene>
    <name evidence="9" type="ORF">GCM10009021_06670</name>
</gene>
<name>A0A830G8A6_9EURY</name>
<accession>A0A830G8A6</accession>
<dbReference type="Gene3D" id="1.10.287.1260">
    <property type="match status" value="1"/>
</dbReference>
<evidence type="ECO:0000313" key="10">
    <source>
        <dbReference type="Proteomes" id="UP000608850"/>
    </source>
</evidence>
<dbReference type="PANTHER" id="PTHR30221:SF1">
    <property type="entry name" value="SMALL-CONDUCTANCE MECHANOSENSITIVE CHANNEL"/>
    <property type="match status" value="1"/>
</dbReference>
<organism evidence="9 10">
    <name type="scientific">Halarchaeum nitratireducens</name>
    <dbReference type="NCBI Taxonomy" id="489913"/>
    <lineage>
        <taxon>Archaea</taxon>
        <taxon>Methanobacteriati</taxon>
        <taxon>Methanobacteriota</taxon>
        <taxon>Stenosarchaea group</taxon>
        <taxon>Halobacteria</taxon>
        <taxon>Halobacteriales</taxon>
        <taxon>Halobacteriaceae</taxon>
    </lineage>
</organism>
<dbReference type="Gene3D" id="2.30.30.60">
    <property type="match status" value="1"/>
</dbReference>
<dbReference type="InterPro" id="IPR011066">
    <property type="entry name" value="MscS_channel_C_sf"/>
</dbReference>
<dbReference type="InterPro" id="IPR010920">
    <property type="entry name" value="LSM_dom_sf"/>
</dbReference>
<dbReference type="SUPFAM" id="SSF82689">
    <property type="entry name" value="Mechanosensitive channel protein MscS (YggB), C-terminal domain"/>
    <property type="match status" value="1"/>
</dbReference>
<dbReference type="EMBL" id="BMOQ01000002">
    <property type="protein sequence ID" value="GGN09735.1"/>
    <property type="molecule type" value="Genomic_DNA"/>
</dbReference>
<dbReference type="RefSeq" id="WP_188877106.1">
    <property type="nucleotide sequence ID" value="NZ_BMOQ01000002.1"/>
</dbReference>
<reference evidence="9 10" key="1">
    <citation type="journal article" date="2019" name="Int. J. Syst. Evol. Microbiol.">
        <title>The Global Catalogue of Microorganisms (GCM) 10K type strain sequencing project: providing services to taxonomists for standard genome sequencing and annotation.</title>
        <authorList>
            <consortium name="The Broad Institute Genomics Platform"/>
            <consortium name="The Broad Institute Genome Sequencing Center for Infectious Disease"/>
            <person name="Wu L."/>
            <person name="Ma J."/>
        </authorList>
    </citation>
    <scope>NUCLEOTIDE SEQUENCE [LARGE SCALE GENOMIC DNA]</scope>
    <source>
        <strain evidence="9 10">JCM 16331</strain>
    </source>
</reference>
<dbReference type="PANTHER" id="PTHR30221">
    <property type="entry name" value="SMALL-CONDUCTANCE MECHANOSENSITIVE CHANNEL"/>
    <property type="match status" value="1"/>
</dbReference>
<comment type="subcellular location">
    <subcellularLocation>
        <location evidence="1">Cell membrane</location>
        <topology evidence="1">Multi-pass membrane protein</topology>
    </subcellularLocation>
</comment>
<evidence type="ECO:0000256" key="3">
    <source>
        <dbReference type="ARBA" id="ARBA00022692"/>
    </source>
</evidence>
<feature type="transmembrane region" description="Helical" evidence="7">
    <location>
        <begin position="22"/>
        <end position="43"/>
    </location>
</feature>
<dbReference type="Proteomes" id="UP000608850">
    <property type="component" value="Unassembled WGS sequence"/>
</dbReference>
<feature type="transmembrane region" description="Helical" evidence="7">
    <location>
        <begin position="55"/>
        <end position="73"/>
    </location>
</feature>
<sequence length="274" mass="28512">MIPPRTGLTAVSIDPVLLGNSVAVLVAAYVLVRVATGAIGALAERVPRRRIAIKMLTPVVTFAVYAGAAYVIAGPLLRLSSTQVVALSGLFGAALGFGLRDLVAGVVGGLVLVTEKPYRVGDKVEIGEHYGEVTGIGLRATTLTTPNDTEVRVPNATVFDSNVANANAGAPEMLVTVDLAVAEGADVARASEVVADALVTSPYVYVDDDHPTAVVVEDEAYYRTVTGKAYVADLRDEFAFASDVTERSLAAFEEAGIETPERPAERAVTGPDDG</sequence>
<dbReference type="GO" id="GO:0005886">
    <property type="term" value="C:plasma membrane"/>
    <property type="evidence" value="ECO:0007669"/>
    <property type="project" value="UniProtKB-SubCell"/>
</dbReference>
<evidence type="ECO:0000256" key="6">
    <source>
        <dbReference type="SAM" id="MobiDB-lite"/>
    </source>
</evidence>
<proteinExistence type="predicted"/>
<protein>
    <recommendedName>
        <fullName evidence="8">Mechanosensitive ion channel MscS domain-containing protein</fullName>
    </recommendedName>
</protein>
<dbReference type="AlphaFoldDB" id="A0A830G8A6"/>
<evidence type="ECO:0000256" key="1">
    <source>
        <dbReference type="ARBA" id="ARBA00004651"/>
    </source>
</evidence>
<keyword evidence="5 7" id="KW-0472">Membrane</keyword>
<dbReference type="InterPro" id="IPR023408">
    <property type="entry name" value="MscS_beta-dom_sf"/>
</dbReference>
<evidence type="ECO:0000259" key="8">
    <source>
        <dbReference type="Pfam" id="PF00924"/>
    </source>
</evidence>
<dbReference type="Pfam" id="PF00924">
    <property type="entry name" value="MS_channel_2nd"/>
    <property type="match status" value="1"/>
</dbReference>
<keyword evidence="4 7" id="KW-1133">Transmembrane helix</keyword>
<dbReference type="GO" id="GO:0008381">
    <property type="term" value="F:mechanosensitive monoatomic ion channel activity"/>
    <property type="evidence" value="ECO:0007669"/>
    <property type="project" value="InterPro"/>
</dbReference>
<evidence type="ECO:0000256" key="2">
    <source>
        <dbReference type="ARBA" id="ARBA00022475"/>
    </source>
</evidence>
<dbReference type="SUPFAM" id="SSF50182">
    <property type="entry name" value="Sm-like ribonucleoproteins"/>
    <property type="match status" value="1"/>
</dbReference>
<keyword evidence="10" id="KW-1185">Reference proteome</keyword>
<feature type="transmembrane region" description="Helical" evidence="7">
    <location>
        <begin position="85"/>
        <end position="113"/>
    </location>
</feature>
<evidence type="ECO:0000256" key="5">
    <source>
        <dbReference type="ARBA" id="ARBA00023136"/>
    </source>
</evidence>
<feature type="region of interest" description="Disordered" evidence="6">
    <location>
        <begin position="254"/>
        <end position="274"/>
    </location>
</feature>
<keyword evidence="2" id="KW-1003">Cell membrane</keyword>